<dbReference type="Gene3D" id="3.60.21.10">
    <property type="match status" value="1"/>
</dbReference>
<accession>A0A0K6ICN1</accession>
<comment type="similarity">
    <text evidence="4">Belongs to the cyclic nucleotide phosphodiesterase class-III family.</text>
</comment>
<dbReference type="Proteomes" id="UP000183900">
    <property type="component" value="Unassembled WGS sequence"/>
</dbReference>
<protein>
    <submittedName>
        <fullName evidence="6">3',5'-cyclic AMP phosphodiesterase CpdA</fullName>
    </submittedName>
</protein>
<keyword evidence="3" id="KW-0408">Iron</keyword>
<evidence type="ECO:0000256" key="1">
    <source>
        <dbReference type="ARBA" id="ARBA00022723"/>
    </source>
</evidence>
<evidence type="ECO:0000313" key="6">
    <source>
        <dbReference type="EMBL" id="CUB00798.1"/>
    </source>
</evidence>
<evidence type="ECO:0000256" key="2">
    <source>
        <dbReference type="ARBA" id="ARBA00022801"/>
    </source>
</evidence>
<keyword evidence="2" id="KW-0378">Hydrolase</keyword>
<dbReference type="GO" id="GO:0004112">
    <property type="term" value="F:cyclic-nucleotide phosphodiesterase activity"/>
    <property type="evidence" value="ECO:0007669"/>
    <property type="project" value="InterPro"/>
</dbReference>
<reference evidence="7" key="1">
    <citation type="submission" date="2015-08" db="EMBL/GenBank/DDBJ databases">
        <authorList>
            <person name="Varghese N."/>
        </authorList>
    </citation>
    <scope>NUCLEOTIDE SEQUENCE [LARGE SCALE GENOMIC DNA]</scope>
    <source>
        <strain evidence="7">DSM 23407</strain>
    </source>
</reference>
<dbReference type="EMBL" id="CYHE01000022">
    <property type="protein sequence ID" value="CUB00798.1"/>
    <property type="molecule type" value="Genomic_DNA"/>
</dbReference>
<dbReference type="RefSeq" id="WP_055457129.1">
    <property type="nucleotide sequence ID" value="NZ_CYHE01000022.1"/>
</dbReference>
<organism evidence="6 7">
    <name type="scientific">Pannonibacter indicus</name>
    <dbReference type="NCBI Taxonomy" id="466044"/>
    <lineage>
        <taxon>Bacteria</taxon>
        <taxon>Pseudomonadati</taxon>
        <taxon>Pseudomonadota</taxon>
        <taxon>Alphaproteobacteria</taxon>
        <taxon>Hyphomicrobiales</taxon>
        <taxon>Stappiaceae</taxon>
        <taxon>Pannonibacter</taxon>
    </lineage>
</organism>
<evidence type="ECO:0000313" key="7">
    <source>
        <dbReference type="Proteomes" id="UP000183900"/>
    </source>
</evidence>
<evidence type="ECO:0000259" key="5">
    <source>
        <dbReference type="Pfam" id="PF00149"/>
    </source>
</evidence>
<keyword evidence="7" id="KW-1185">Reference proteome</keyword>
<evidence type="ECO:0000256" key="3">
    <source>
        <dbReference type="ARBA" id="ARBA00023004"/>
    </source>
</evidence>
<feature type="domain" description="Calcineurin-like phosphoesterase" evidence="5">
    <location>
        <begin position="1"/>
        <end position="196"/>
    </location>
</feature>
<keyword evidence="1" id="KW-0479">Metal-binding</keyword>
<dbReference type="InterPro" id="IPR050884">
    <property type="entry name" value="CNP_phosphodiesterase-III"/>
</dbReference>
<evidence type="ECO:0000256" key="4">
    <source>
        <dbReference type="ARBA" id="ARBA00025742"/>
    </source>
</evidence>
<dbReference type="SUPFAM" id="SSF56300">
    <property type="entry name" value="Metallo-dependent phosphatases"/>
    <property type="match status" value="1"/>
</dbReference>
<sequence length="266" mass="28883">MKIIQLTDTHLMPPGAVVNGVDPERQLRLAVEDILARHGDTDLMVITGDLCNHGDPEAYALLREILAPVPFELRLLIGNHDRRPEFRAAFPEHPVDGQGFVQSFLDTDHGRLLFLDTHEAGMIGGLYGSDRMAFLDEALAGAGDAPVTVFIHHPPFDCGIGHFENIGLHDDGVLMQRLGAHAGGVRHIVFGHIHIPMAGTAASGIAYSSGQATGHRFITDLDDPCPWWTGGNPTYRILLLDEHGLRAYTAETSQVPTSRAARCEGP</sequence>
<dbReference type="InterPro" id="IPR026575">
    <property type="entry name" value="GpdQ/CpdA-like"/>
</dbReference>
<name>A0A0K6ICN1_9HYPH</name>
<proteinExistence type="inferred from homology"/>
<dbReference type="PANTHER" id="PTHR42988">
    <property type="entry name" value="PHOSPHOHYDROLASE"/>
    <property type="match status" value="1"/>
</dbReference>
<dbReference type="Pfam" id="PF00149">
    <property type="entry name" value="Metallophos"/>
    <property type="match status" value="1"/>
</dbReference>
<gene>
    <name evidence="6" type="ORF">Ga0061067_1225</name>
</gene>
<dbReference type="InterPro" id="IPR029052">
    <property type="entry name" value="Metallo-depent_PP-like"/>
</dbReference>
<dbReference type="InterPro" id="IPR004843">
    <property type="entry name" value="Calcineurin-like_PHP"/>
</dbReference>
<dbReference type="CDD" id="cd07402">
    <property type="entry name" value="MPP_GpdQ"/>
    <property type="match status" value="1"/>
</dbReference>
<dbReference type="GO" id="GO:0046872">
    <property type="term" value="F:metal ion binding"/>
    <property type="evidence" value="ECO:0007669"/>
    <property type="project" value="UniProtKB-KW"/>
</dbReference>
<dbReference type="AlphaFoldDB" id="A0A0K6ICN1"/>
<dbReference type="PANTHER" id="PTHR42988:SF2">
    <property type="entry name" value="CYCLIC NUCLEOTIDE PHOSPHODIESTERASE CBUA0032-RELATED"/>
    <property type="match status" value="1"/>
</dbReference>
<dbReference type="OrthoDB" id="651281at2"/>